<dbReference type="PANTHER" id="PTHR43625">
    <property type="entry name" value="AFLATOXIN B1 ALDEHYDE REDUCTASE"/>
    <property type="match status" value="1"/>
</dbReference>
<proteinExistence type="predicted"/>
<dbReference type="InterPro" id="IPR050791">
    <property type="entry name" value="Aldo-Keto_reductase"/>
</dbReference>
<dbReference type="EMBL" id="CP109135">
    <property type="protein sequence ID" value="WSD15005.1"/>
    <property type="molecule type" value="Genomic_DNA"/>
</dbReference>
<reference evidence="3 4" key="1">
    <citation type="submission" date="2022-10" db="EMBL/GenBank/DDBJ databases">
        <title>The complete genomes of actinobacterial strains from the NBC collection.</title>
        <authorList>
            <person name="Joergensen T.S."/>
            <person name="Alvarez Arevalo M."/>
            <person name="Sterndorff E.B."/>
            <person name="Faurdal D."/>
            <person name="Vuksanovic O."/>
            <person name="Mourched A.-S."/>
            <person name="Charusanti P."/>
            <person name="Shaw S."/>
            <person name="Blin K."/>
            <person name="Weber T."/>
        </authorList>
    </citation>
    <scope>NUCLEOTIDE SEQUENCE [LARGE SCALE GENOMIC DNA]</scope>
    <source>
        <strain evidence="3 4">NBC 01752</strain>
    </source>
</reference>
<protein>
    <submittedName>
        <fullName evidence="3">Aldo/keto reductase</fullName>
    </submittedName>
</protein>
<dbReference type="CDD" id="cd19088">
    <property type="entry name" value="AKR_AKR13B1"/>
    <property type="match status" value="1"/>
</dbReference>
<dbReference type="InterPro" id="IPR036812">
    <property type="entry name" value="NAD(P)_OxRdtase_dom_sf"/>
</dbReference>
<organism evidence="3 4">
    <name type="scientific">Streptomyces phaeochromogenes</name>
    <dbReference type="NCBI Taxonomy" id="1923"/>
    <lineage>
        <taxon>Bacteria</taxon>
        <taxon>Bacillati</taxon>
        <taxon>Actinomycetota</taxon>
        <taxon>Actinomycetes</taxon>
        <taxon>Kitasatosporales</taxon>
        <taxon>Streptomycetaceae</taxon>
        <taxon>Streptomyces</taxon>
        <taxon>Streptomyces phaeochromogenes group</taxon>
    </lineage>
</organism>
<dbReference type="RefSeq" id="WP_266754612.1">
    <property type="nucleotide sequence ID" value="NZ_CP109135.1"/>
</dbReference>
<evidence type="ECO:0000256" key="1">
    <source>
        <dbReference type="ARBA" id="ARBA00023002"/>
    </source>
</evidence>
<keyword evidence="4" id="KW-1185">Reference proteome</keyword>
<dbReference type="SUPFAM" id="SSF51430">
    <property type="entry name" value="NAD(P)-linked oxidoreductase"/>
    <property type="match status" value="1"/>
</dbReference>
<dbReference type="PRINTS" id="PR00069">
    <property type="entry name" value="ALDKETRDTASE"/>
</dbReference>
<dbReference type="Proteomes" id="UP001340816">
    <property type="component" value="Chromosome"/>
</dbReference>
<gene>
    <name evidence="3" type="ORF">OHB35_18115</name>
</gene>
<dbReference type="Gene3D" id="3.20.20.100">
    <property type="entry name" value="NADP-dependent oxidoreductase domain"/>
    <property type="match status" value="1"/>
</dbReference>
<dbReference type="PANTHER" id="PTHR43625:SF40">
    <property type="entry name" value="ALDO-KETO REDUCTASE YAKC [NADP(+)]"/>
    <property type="match status" value="1"/>
</dbReference>
<accession>A0ABZ1HA06</accession>
<evidence type="ECO:0000313" key="3">
    <source>
        <dbReference type="EMBL" id="WSD15005.1"/>
    </source>
</evidence>
<sequence length="304" mass="31957">MRYRTVGGQRVSAVGLGAMPLSIEGRPDEGRAMATVHAALDAGVTLLDTADSYHLPGDEPGHNERLVARALATYGGDTADVLVTTKGGRGRPADGSWTVTGSPRHLKAAAEASLKRLGVEAIGLYQLHKPDPAVPFEESVGALRDLLDEGKIRYAGISNTDVGQIRRAHALLGDRLVSVQNRYSPAARDSEPELRLCAELGLAFLPWSPLGGISRSSLDGPSRRLPPEDAGHSTGLDAFHAVARERGVSPQQVCLAWLLSRSPVVVPIPGASRPGTIRDSAGAADLELTPEEVARLEVEAGVGS</sequence>
<dbReference type="Pfam" id="PF00248">
    <property type="entry name" value="Aldo_ket_red"/>
    <property type="match status" value="1"/>
</dbReference>
<evidence type="ECO:0000313" key="4">
    <source>
        <dbReference type="Proteomes" id="UP001340816"/>
    </source>
</evidence>
<dbReference type="InterPro" id="IPR023210">
    <property type="entry name" value="NADP_OxRdtase_dom"/>
</dbReference>
<evidence type="ECO:0000259" key="2">
    <source>
        <dbReference type="Pfam" id="PF00248"/>
    </source>
</evidence>
<keyword evidence="1" id="KW-0560">Oxidoreductase</keyword>
<dbReference type="InterPro" id="IPR020471">
    <property type="entry name" value="AKR"/>
</dbReference>
<name>A0ABZ1HA06_STRPH</name>
<feature type="domain" description="NADP-dependent oxidoreductase" evidence="2">
    <location>
        <begin position="14"/>
        <end position="297"/>
    </location>
</feature>